<evidence type="ECO:0000256" key="1">
    <source>
        <dbReference type="SAM" id="MobiDB-lite"/>
    </source>
</evidence>
<proteinExistence type="predicted"/>
<evidence type="ECO:0008006" key="5">
    <source>
        <dbReference type="Google" id="ProtNLM"/>
    </source>
</evidence>
<dbReference type="PATRIC" id="fig|37916.4.peg.6697"/>
<feature type="region of interest" description="Disordered" evidence="1">
    <location>
        <begin position="22"/>
        <end position="76"/>
    </location>
</feature>
<dbReference type="Pfam" id="PF17301">
    <property type="entry name" value="LpqV"/>
    <property type="match status" value="1"/>
</dbReference>
<reference evidence="3 4" key="1">
    <citation type="journal article" date="2015" name="Genome Biol. Evol.">
        <title>Characterization of Three Mycobacterium spp. with Potential Use in Bioremediation by Genome Sequencing and Comparative Genomics.</title>
        <authorList>
            <person name="Das S."/>
            <person name="Pettersson B.M."/>
            <person name="Behra P.R."/>
            <person name="Ramesh M."/>
            <person name="Dasgupta S."/>
            <person name="Bhattacharya A."/>
            <person name="Kirsebom L.A."/>
        </authorList>
    </citation>
    <scope>NUCLEOTIDE SEQUENCE [LARGE SCALE GENOMIC DNA]</scope>
    <source>
        <strain evidence="3 4">DSM 43826</strain>
    </source>
</reference>
<gene>
    <name evidence="3" type="ORF">MCHLDSM_06680</name>
</gene>
<evidence type="ECO:0000313" key="3">
    <source>
        <dbReference type="EMBL" id="KMO67431.1"/>
    </source>
</evidence>
<sequence length="147" mass="14549" precursor="true">MPSPVVRVAAVAVAGVLSCAGCSSAPEPAAPSSSTPEASSSAAASPTPSPSLAPDAVAVSPGGVTTKVGAPAESTEDDYFQACTAARTWMDQRGGDPKTQIEPYLKMLQSAPTVGPGDFDKKWSELSAGQQSAVIVAVEAAADALCG</sequence>
<dbReference type="InterPro" id="IPR020377">
    <property type="entry name" value="Uncharacterised_LpqV"/>
</dbReference>
<dbReference type="STRING" id="37916.MCHLDSM_06680"/>
<dbReference type="Proteomes" id="UP000036513">
    <property type="component" value="Unassembled WGS sequence"/>
</dbReference>
<feature type="compositionally biased region" description="Low complexity" evidence="1">
    <location>
        <begin position="23"/>
        <end position="54"/>
    </location>
</feature>
<dbReference type="AlphaFoldDB" id="A0A0J6Y2K3"/>
<keyword evidence="4" id="KW-1185">Reference proteome</keyword>
<feature type="chain" id="PRO_5005284910" description="LpqV protein" evidence="2">
    <location>
        <begin position="26"/>
        <end position="147"/>
    </location>
</feature>
<organism evidence="3 4">
    <name type="scientific">Mycolicibacterium chlorophenolicum</name>
    <dbReference type="NCBI Taxonomy" id="37916"/>
    <lineage>
        <taxon>Bacteria</taxon>
        <taxon>Bacillati</taxon>
        <taxon>Actinomycetota</taxon>
        <taxon>Actinomycetes</taxon>
        <taxon>Mycobacteriales</taxon>
        <taxon>Mycobacteriaceae</taxon>
        <taxon>Mycolicibacterium</taxon>
    </lineage>
</organism>
<comment type="caution">
    <text evidence="3">The sequence shown here is derived from an EMBL/GenBank/DDBJ whole genome shotgun (WGS) entry which is preliminary data.</text>
</comment>
<evidence type="ECO:0000256" key="2">
    <source>
        <dbReference type="SAM" id="SignalP"/>
    </source>
</evidence>
<evidence type="ECO:0000313" key="4">
    <source>
        <dbReference type="Proteomes" id="UP000036513"/>
    </source>
</evidence>
<name>A0A0J6Y2K3_9MYCO</name>
<accession>A0A0J6Y2K3</accession>
<dbReference type="RefSeq" id="WP_048473660.1">
    <property type="nucleotide sequence ID" value="NZ_JYNL01000069.1"/>
</dbReference>
<keyword evidence="2" id="KW-0732">Signal</keyword>
<dbReference type="EMBL" id="JYNL01000069">
    <property type="protein sequence ID" value="KMO67431.1"/>
    <property type="molecule type" value="Genomic_DNA"/>
</dbReference>
<feature type="signal peptide" evidence="2">
    <location>
        <begin position="1"/>
        <end position="25"/>
    </location>
</feature>
<protein>
    <recommendedName>
        <fullName evidence="5">LpqV protein</fullName>
    </recommendedName>
</protein>
<dbReference type="PROSITE" id="PS51257">
    <property type="entry name" value="PROKAR_LIPOPROTEIN"/>
    <property type="match status" value="1"/>
</dbReference>